<feature type="active site" description="Charge relay system" evidence="5">
    <location>
        <position position="87"/>
    </location>
</feature>
<keyword evidence="2 5" id="KW-0645">Protease</keyword>
<feature type="signal peptide" evidence="7">
    <location>
        <begin position="1"/>
        <end position="24"/>
    </location>
</feature>
<reference evidence="9 10" key="1">
    <citation type="submission" date="2023-11" db="EMBL/GenBank/DDBJ databases">
        <title>Peredibacter starrii A3.12.</title>
        <authorList>
            <person name="Mitchell R.J."/>
        </authorList>
    </citation>
    <scope>NUCLEOTIDE SEQUENCE [LARGE SCALE GENOMIC DNA]</scope>
    <source>
        <strain evidence="9 10">A3.12</strain>
    </source>
</reference>
<evidence type="ECO:0000259" key="8">
    <source>
        <dbReference type="Pfam" id="PF00082"/>
    </source>
</evidence>
<organism evidence="9 10">
    <name type="scientific">Peredibacter starrii</name>
    <dbReference type="NCBI Taxonomy" id="28202"/>
    <lineage>
        <taxon>Bacteria</taxon>
        <taxon>Pseudomonadati</taxon>
        <taxon>Bdellovibrionota</taxon>
        <taxon>Bacteriovoracia</taxon>
        <taxon>Bacteriovoracales</taxon>
        <taxon>Bacteriovoracaceae</taxon>
        <taxon>Peredibacter</taxon>
    </lineage>
</organism>
<dbReference type="PANTHER" id="PTHR43806">
    <property type="entry name" value="PEPTIDASE S8"/>
    <property type="match status" value="1"/>
</dbReference>
<dbReference type="EMBL" id="CP139487">
    <property type="protein sequence ID" value="WPU63195.1"/>
    <property type="molecule type" value="Genomic_DNA"/>
</dbReference>
<accession>A0AAX4HIZ0</accession>
<dbReference type="PROSITE" id="PS00136">
    <property type="entry name" value="SUBTILASE_ASP"/>
    <property type="match status" value="1"/>
</dbReference>
<dbReference type="PRINTS" id="PR00723">
    <property type="entry name" value="SUBTILISIN"/>
</dbReference>
<evidence type="ECO:0000313" key="10">
    <source>
        <dbReference type="Proteomes" id="UP001324634"/>
    </source>
</evidence>
<dbReference type="Proteomes" id="UP001324634">
    <property type="component" value="Chromosome"/>
</dbReference>
<dbReference type="Gene3D" id="3.40.50.200">
    <property type="entry name" value="Peptidase S8/S53 domain"/>
    <property type="match status" value="1"/>
</dbReference>
<comment type="similarity">
    <text evidence="1 5 6">Belongs to the peptidase S8 family.</text>
</comment>
<evidence type="ECO:0000313" key="9">
    <source>
        <dbReference type="EMBL" id="WPU63195.1"/>
    </source>
</evidence>
<keyword evidence="10" id="KW-1185">Reference proteome</keyword>
<name>A0AAX4HIZ0_9BACT</name>
<dbReference type="InterPro" id="IPR000209">
    <property type="entry name" value="Peptidase_S8/S53_dom"/>
</dbReference>
<dbReference type="SUPFAM" id="SSF52743">
    <property type="entry name" value="Subtilisin-like"/>
    <property type="match status" value="1"/>
</dbReference>
<evidence type="ECO:0000256" key="6">
    <source>
        <dbReference type="RuleBase" id="RU003355"/>
    </source>
</evidence>
<protein>
    <submittedName>
        <fullName evidence="9">S8 family serine peptidase</fullName>
    </submittedName>
</protein>
<keyword evidence="4 5" id="KW-0720">Serine protease</keyword>
<dbReference type="PROSITE" id="PS00138">
    <property type="entry name" value="SUBTILASE_SER"/>
    <property type="match status" value="1"/>
</dbReference>
<evidence type="ECO:0000256" key="2">
    <source>
        <dbReference type="ARBA" id="ARBA00022670"/>
    </source>
</evidence>
<dbReference type="KEGG" id="psti:SOO65_10910"/>
<keyword evidence="7" id="KW-0732">Signal</keyword>
<dbReference type="InterPro" id="IPR023828">
    <property type="entry name" value="Peptidase_S8_Ser-AS"/>
</dbReference>
<keyword evidence="3 5" id="KW-0378">Hydrolase</keyword>
<evidence type="ECO:0000256" key="5">
    <source>
        <dbReference type="PROSITE-ProRule" id="PRU01240"/>
    </source>
</evidence>
<dbReference type="InterPro" id="IPR015500">
    <property type="entry name" value="Peptidase_S8_subtilisin-rel"/>
</dbReference>
<evidence type="ECO:0000256" key="3">
    <source>
        <dbReference type="ARBA" id="ARBA00022801"/>
    </source>
</evidence>
<dbReference type="GO" id="GO:0006508">
    <property type="term" value="P:proteolysis"/>
    <property type="evidence" value="ECO:0007669"/>
    <property type="project" value="UniProtKB-KW"/>
</dbReference>
<dbReference type="Pfam" id="PF00082">
    <property type="entry name" value="Peptidase_S8"/>
    <property type="match status" value="1"/>
</dbReference>
<dbReference type="InterPro" id="IPR036852">
    <property type="entry name" value="Peptidase_S8/S53_dom_sf"/>
</dbReference>
<feature type="active site" description="Charge relay system" evidence="5">
    <location>
        <position position="57"/>
    </location>
</feature>
<feature type="chain" id="PRO_5043915196" evidence="7">
    <location>
        <begin position="25"/>
        <end position="289"/>
    </location>
</feature>
<dbReference type="GO" id="GO:0004252">
    <property type="term" value="F:serine-type endopeptidase activity"/>
    <property type="evidence" value="ECO:0007669"/>
    <property type="project" value="UniProtKB-UniRule"/>
</dbReference>
<gene>
    <name evidence="9" type="ORF">SOO65_10910</name>
</gene>
<dbReference type="InterPro" id="IPR050131">
    <property type="entry name" value="Peptidase_S8_subtilisin-like"/>
</dbReference>
<dbReference type="PROSITE" id="PS51892">
    <property type="entry name" value="SUBTILASE"/>
    <property type="match status" value="1"/>
</dbReference>
<evidence type="ECO:0000256" key="7">
    <source>
        <dbReference type="SAM" id="SignalP"/>
    </source>
</evidence>
<sequence length="289" mass="30908">MFTSLKAILVALCCSSILMSSAIAQSNIDPQNARLKNLISWHKNLPTGQGVRVAIIDSGLVQDFPGNILSGWNFIDSSNDVADTEGHGTGSASVVINLARDVEIIPLKVTQDGVSNDNILISAVVYAIKSGAEIINLSISFETKHFLEVKKNVTDEEFARTLFVIAAGNRKQFIPEKLGNNALIVGATPLNLPIELAIYSDWGPGVEIAAPAGGVDDGITVYKTIRPLTYRLYNGTSAATPVVSAAAAILKEKYPRLSGKEIKEILLSTAKSKSSLGNRVKNNKFLSLD</sequence>
<feature type="active site" description="Charge relay system" evidence="5">
    <location>
        <position position="237"/>
    </location>
</feature>
<evidence type="ECO:0000256" key="4">
    <source>
        <dbReference type="ARBA" id="ARBA00022825"/>
    </source>
</evidence>
<dbReference type="PANTHER" id="PTHR43806:SF11">
    <property type="entry name" value="CEREVISIN-RELATED"/>
    <property type="match status" value="1"/>
</dbReference>
<feature type="domain" description="Peptidase S8/S53" evidence="8">
    <location>
        <begin position="48"/>
        <end position="273"/>
    </location>
</feature>
<dbReference type="RefSeq" id="WP_321389459.1">
    <property type="nucleotide sequence ID" value="NZ_CP139487.1"/>
</dbReference>
<proteinExistence type="inferred from homology"/>
<evidence type="ECO:0000256" key="1">
    <source>
        <dbReference type="ARBA" id="ARBA00011073"/>
    </source>
</evidence>
<dbReference type="AlphaFoldDB" id="A0AAX4HIZ0"/>
<dbReference type="InterPro" id="IPR023827">
    <property type="entry name" value="Peptidase_S8_Asp-AS"/>
</dbReference>